<evidence type="ECO:0000313" key="2">
    <source>
        <dbReference type="EMBL" id="ULT85327.1"/>
    </source>
</evidence>
<feature type="compositionally biased region" description="Basic and acidic residues" evidence="1">
    <location>
        <begin position="86"/>
        <end position="98"/>
    </location>
</feature>
<gene>
    <name evidence="2" type="ORF">L3Y34_013854</name>
</gene>
<feature type="compositionally biased region" description="Acidic residues" evidence="1">
    <location>
        <begin position="154"/>
        <end position="165"/>
    </location>
</feature>
<dbReference type="Proteomes" id="UP000827892">
    <property type="component" value="Chromosome X"/>
</dbReference>
<feature type="region of interest" description="Disordered" evidence="1">
    <location>
        <begin position="119"/>
        <end position="165"/>
    </location>
</feature>
<feature type="compositionally biased region" description="Low complexity" evidence="1">
    <location>
        <begin position="130"/>
        <end position="144"/>
    </location>
</feature>
<reference evidence="2 3" key="1">
    <citation type="submission" date="2022-05" db="EMBL/GenBank/DDBJ databases">
        <title>Chromosome-level reference genomes for two strains of Caenorhabditis briggsae: an improved platform for comparative genomics.</title>
        <authorList>
            <person name="Stevens L."/>
            <person name="Andersen E.C."/>
        </authorList>
    </citation>
    <scope>NUCLEOTIDE SEQUENCE [LARGE SCALE GENOMIC DNA]</scope>
    <source>
        <strain evidence="2">QX1410_ONT</strain>
        <tissue evidence="2">Whole-organism</tissue>
    </source>
</reference>
<accession>A0AAE8ZXW2</accession>
<feature type="region of interest" description="Disordered" evidence="1">
    <location>
        <begin position="47"/>
        <end position="99"/>
    </location>
</feature>
<dbReference type="AlphaFoldDB" id="A0AAE8ZXW2"/>
<evidence type="ECO:0000256" key="1">
    <source>
        <dbReference type="SAM" id="MobiDB-lite"/>
    </source>
</evidence>
<name>A0AAE8ZXW2_CAEBR</name>
<proteinExistence type="predicted"/>
<evidence type="ECO:0000313" key="3">
    <source>
        <dbReference type="Proteomes" id="UP000827892"/>
    </source>
</evidence>
<protein>
    <submittedName>
        <fullName evidence="2">Uncharacterized protein</fullName>
    </submittedName>
</protein>
<sequence length="165" mass="18182">MEKKPEITEKRYRPLMALPPKLTPERGLLITPDLRDRIERVQKDIMENSSFAYNKKKSAGPQEPTLSSTNDSAVPEKATAGAKRHSTSEYHERKRCKDVDEEAIMAGIDPNLSMIPLLYADKPQEKKQAESSAASATASPNTPAQEVVAKNGDEAEQADSDTEAD</sequence>
<organism evidence="2 3">
    <name type="scientific">Caenorhabditis briggsae</name>
    <dbReference type="NCBI Taxonomy" id="6238"/>
    <lineage>
        <taxon>Eukaryota</taxon>
        <taxon>Metazoa</taxon>
        <taxon>Ecdysozoa</taxon>
        <taxon>Nematoda</taxon>
        <taxon>Chromadorea</taxon>
        <taxon>Rhabditida</taxon>
        <taxon>Rhabditina</taxon>
        <taxon>Rhabditomorpha</taxon>
        <taxon>Rhabditoidea</taxon>
        <taxon>Rhabditidae</taxon>
        <taxon>Peloderinae</taxon>
        <taxon>Caenorhabditis</taxon>
    </lineage>
</organism>
<dbReference type="EMBL" id="CP090896">
    <property type="protein sequence ID" value="ULT85327.1"/>
    <property type="molecule type" value="Genomic_DNA"/>
</dbReference>